<proteinExistence type="predicted"/>
<dbReference type="PANTHER" id="PTHR35585">
    <property type="entry name" value="HHE DOMAIN PROTEIN (AFU_ORTHOLOGUE AFUA_4G00730)"/>
    <property type="match status" value="1"/>
</dbReference>
<dbReference type="eggNOG" id="COG5592">
    <property type="taxonomic scope" value="Bacteria"/>
</dbReference>
<dbReference type="Pfam" id="PF01814">
    <property type="entry name" value="Hemerythrin"/>
    <property type="match status" value="1"/>
</dbReference>
<dbReference type="Proteomes" id="UP000029221">
    <property type="component" value="Unassembled WGS sequence"/>
</dbReference>
<accession>A0A090Q0M2</accession>
<protein>
    <submittedName>
        <fullName evidence="1">Uncharacterized protein</fullName>
    </submittedName>
</protein>
<dbReference type="AlphaFoldDB" id="A0A090Q0M2"/>
<dbReference type="OrthoDB" id="1434184at2"/>
<name>A0A090Q0M2_9FLAO</name>
<dbReference type="InterPro" id="IPR012312">
    <property type="entry name" value="Hemerythrin-like"/>
</dbReference>
<evidence type="ECO:0000313" key="2">
    <source>
        <dbReference type="Proteomes" id="UP000029221"/>
    </source>
</evidence>
<sequence>MNIFEAIREDHEKQRDYCKKLLDTSGDSEFRRNIWEELKKELQIHADAEEKYFYVPLFKDDLTQDKARHSVAEHHEIDELIEKLNDTDFDSSAWLAHMKNLADKVIHHLDEEEHEVFQLAGKSLSENQKKSLASDYKDAMQSNR</sequence>
<reference evidence="1" key="1">
    <citation type="journal article" date="2014" name="Genome Announc.">
        <title>Draft Genome Sequences of Marine Flavobacterium Nonlabens Strains NR17, NR24, NR27, NR32, NR33, and Ara13.</title>
        <authorList>
            <person name="Nakanishi M."/>
            <person name="Meirelles P."/>
            <person name="Suzuki R."/>
            <person name="Takatani N."/>
            <person name="Mino S."/>
            <person name="Suda W."/>
            <person name="Oshima K."/>
            <person name="Hattori M."/>
            <person name="Ohkuma M."/>
            <person name="Hosokawa M."/>
            <person name="Miyashita K."/>
            <person name="Thompson F.L."/>
            <person name="Niwa A."/>
            <person name="Sawabe T."/>
            <person name="Sawabe T."/>
        </authorList>
    </citation>
    <scope>NUCLEOTIDE SEQUENCE [LARGE SCALE GENOMIC DNA]</scope>
    <source>
        <strain evidence="1">JCM 19294</strain>
    </source>
</reference>
<evidence type="ECO:0000313" key="1">
    <source>
        <dbReference type="EMBL" id="GAK96555.1"/>
    </source>
</evidence>
<comment type="caution">
    <text evidence="1">The sequence shown here is derived from an EMBL/GenBank/DDBJ whole genome shotgun (WGS) entry which is preliminary data.</text>
</comment>
<organism evidence="1 2">
    <name type="scientific">Nonlabens tegetincola</name>
    <dbReference type="NCBI Taxonomy" id="323273"/>
    <lineage>
        <taxon>Bacteria</taxon>
        <taxon>Pseudomonadati</taxon>
        <taxon>Bacteroidota</taxon>
        <taxon>Flavobacteriia</taxon>
        <taxon>Flavobacteriales</taxon>
        <taxon>Flavobacteriaceae</taxon>
        <taxon>Nonlabens</taxon>
    </lineage>
</organism>
<dbReference type="PANTHER" id="PTHR35585:SF1">
    <property type="entry name" value="HHE DOMAIN PROTEIN (AFU_ORTHOLOGUE AFUA_4G00730)"/>
    <property type="match status" value="1"/>
</dbReference>
<gene>
    <name evidence="1" type="ORF">JCM19294_2068</name>
</gene>
<dbReference type="RefSeq" id="WP_042277886.1">
    <property type="nucleotide sequence ID" value="NZ_BBML01000002.1"/>
</dbReference>
<dbReference type="EMBL" id="BBML01000002">
    <property type="protein sequence ID" value="GAK96555.1"/>
    <property type="molecule type" value="Genomic_DNA"/>
</dbReference>
<dbReference type="Gene3D" id="1.20.120.520">
    <property type="entry name" value="nmb1532 protein domain like"/>
    <property type="match status" value="1"/>
</dbReference>
<accession>A0A2S7T3A1</accession>
<keyword evidence="2" id="KW-1185">Reference proteome</keyword>
<dbReference type="CDD" id="cd12108">
    <property type="entry name" value="Hr-like"/>
    <property type="match status" value="1"/>
</dbReference>